<reference evidence="4 5" key="1">
    <citation type="submission" date="2024-06" db="EMBL/GenBank/DDBJ databases">
        <authorList>
            <person name="Kraege A."/>
            <person name="Thomma B."/>
        </authorList>
    </citation>
    <scope>NUCLEOTIDE SEQUENCE [LARGE SCALE GENOMIC DNA]</scope>
</reference>
<dbReference type="PROSITE" id="PS50089">
    <property type="entry name" value="ZF_RING_2"/>
    <property type="match status" value="1"/>
</dbReference>
<sequence length="1243" mass="135510">MPASDECQPLRSHEQKVAAALLVVLKKALRDGPAAMMSTQDVLLANNPQLAHLLRLVPDDGKLPSLKQLERSASPAQRGWLDFISEQCVAAECQPLELFTRSAQCHTHLRAWQAAARGESAARQERLQALRASLPISSTAEAGQKQIFERLQIPVGQLAKHGISLKLRNLTVVLLSELVLLLDADKRCEETAPDSEASGNSFITCFDHMLPGVLDSLLQHQVEDLTSVHALLTMQVYLEGALSSYRDRAAAAKKTTTQIVRLEAAVQDWPDCAPQGSKLVQNIITTLIPGATMVLSVDDAVALAKEMDPQCVLEQTHNPALMHPHKCPADVATILIMKMGLINVEIAPRALNAKEYRLKALLTALFPGIQEELHCACNSDSDMCPGMLMSAARHVESYVKVWMSEANQHGIGLPDQVSKRLETQGFAPSELPIELQKAIRDTCDRVEADVDNCKVHWHIGLTRVLGAMQKIPVADEDPTVKVCLVKALAQLIDIYIYCESSANVKRAESALMKGIMALFMGSRTAQQGVGMEVHVKRMLQPIKDLIYKHVLDARRLGKSLRAHLEDTAGFSKISRERGHEIVNHLIDILADFVSPYMSEGSAWQAHDGVQNRLLLDDLDDLTEMRKLVSCAFSVPELMGDASYNALKRGFPGLPDAKKVPNIAISMLVETARPLKLQIQVYKHIALLQKRSLPIYIDELLNSHGVDTHEEAAANFCVEFYETALRVKVFINKAKKMHISMCVKAILHGSPAAVGDYLLVLLDKLTSICAENAGSLPIVKAINQALPGVWLCLFRLHKWPHGLDKELKWLSQATQLIGDITAQHATDACRRGISHGEHVRSIFAVPGLQDEEAKLLMSMFRDFWAAQDEEAASYGPRAEIFSGAASEGPGKGPAEDSSAADEQLTEAAVNGTVSAGQDMPAQEAEEAADSQSGAEKANKRKAKKARQRAARAHAAAQTTEAKGRESKQPDRADSMGSASKHDSSVQAEAAQQTPKAGQLIGDYVSPAPESLPPPDTPAQSGEAVASSKSSSLSPQPSLHVPTGTPRKQQERDLPKQPAPNAQPLGPLTGAQEQGPWQEVRSSRRKPSTQQAASVAGARKAPSQSQDATDQYKPHPSRPQPWKPHVADQQQGQDQLPTQGMPQPDLRSACLSQKQVAKVSRPEEGDDDDDEDDLCVVCWERLAEVIFYPCMHICTCQSCARDIMAAGGLCPMCRAKTQSTTKTRFEYNASIMLVKSLLMVASATQ</sequence>
<dbReference type="Gene3D" id="3.30.40.10">
    <property type="entry name" value="Zinc/RING finger domain, C3HC4 (zinc finger)"/>
    <property type="match status" value="1"/>
</dbReference>
<feature type="domain" description="RING-type" evidence="3">
    <location>
        <begin position="1173"/>
        <end position="1212"/>
    </location>
</feature>
<dbReference type="InterPro" id="IPR051728">
    <property type="entry name" value="RING-FYVE_E3_ubiquitin-ligase"/>
</dbReference>
<dbReference type="SUPFAM" id="SSF57850">
    <property type="entry name" value="RING/U-box"/>
    <property type="match status" value="1"/>
</dbReference>
<keyword evidence="1" id="KW-0862">Zinc</keyword>
<feature type="compositionally biased region" description="Basic and acidic residues" evidence="2">
    <location>
        <begin position="960"/>
        <end position="982"/>
    </location>
</feature>
<feature type="compositionally biased region" description="Polar residues" evidence="2">
    <location>
        <begin position="983"/>
        <end position="994"/>
    </location>
</feature>
<feature type="region of interest" description="Disordered" evidence="2">
    <location>
        <begin position="917"/>
        <end position="1169"/>
    </location>
</feature>
<protein>
    <submittedName>
        <fullName evidence="4">G5577 protein</fullName>
    </submittedName>
</protein>
<evidence type="ECO:0000256" key="2">
    <source>
        <dbReference type="SAM" id="MobiDB-lite"/>
    </source>
</evidence>
<organism evidence="4 5">
    <name type="scientific">Coccomyxa viridis</name>
    <dbReference type="NCBI Taxonomy" id="1274662"/>
    <lineage>
        <taxon>Eukaryota</taxon>
        <taxon>Viridiplantae</taxon>
        <taxon>Chlorophyta</taxon>
        <taxon>core chlorophytes</taxon>
        <taxon>Trebouxiophyceae</taxon>
        <taxon>Trebouxiophyceae incertae sedis</taxon>
        <taxon>Coccomyxaceae</taxon>
        <taxon>Coccomyxa</taxon>
    </lineage>
</organism>
<keyword evidence="1" id="KW-0863">Zinc-finger</keyword>
<dbReference type="PANTHER" id="PTHR14879">
    <property type="entry name" value="CASPASE REGULATOR, RING FINGER DOMAIN-CONTAINING"/>
    <property type="match status" value="1"/>
</dbReference>
<name>A0ABP1FT83_9CHLO</name>
<dbReference type="InterPro" id="IPR013083">
    <property type="entry name" value="Znf_RING/FYVE/PHD"/>
</dbReference>
<proteinExistence type="predicted"/>
<accession>A0ABP1FT83</accession>
<feature type="compositionally biased region" description="Basic residues" evidence="2">
    <location>
        <begin position="937"/>
        <end position="950"/>
    </location>
</feature>
<comment type="caution">
    <text evidence="4">The sequence shown here is derived from an EMBL/GenBank/DDBJ whole genome shotgun (WGS) entry which is preliminary data.</text>
</comment>
<evidence type="ECO:0000313" key="5">
    <source>
        <dbReference type="Proteomes" id="UP001497392"/>
    </source>
</evidence>
<feature type="region of interest" description="Disordered" evidence="2">
    <location>
        <begin position="880"/>
        <end position="902"/>
    </location>
</feature>
<evidence type="ECO:0000256" key="1">
    <source>
        <dbReference type="PROSITE-ProRule" id="PRU00175"/>
    </source>
</evidence>
<dbReference type="InterPro" id="IPR001841">
    <property type="entry name" value="Znf_RING"/>
</dbReference>
<dbReference type="Proteomes" id="UP001497392">
    <property type="component" value="Unassembled WGS sequence"/>
</dbReference>
<keyword evidence="1" id="KW-0479">Metal-binding</keyword>
<keyword evidence="5" id="KW-1185">Reference proteome</keyword>
<dbReference type="Pfam" id="PF13920">
    <property type="entry name" value="zf-C3HC4_3"/>
    <property type="match status" value="1"/>
</dbReference>
<evidence type="ECO:0000259" key="3">
    <source>
        <dbReference type="PROSITE" id="PS50089"/>
    </source>
</evidence>
<evidence type="ECO:0000313" key="4">
    <source>
        <dbReference type="EMBL" id="CAL5223115.1"/>
    </source>
</evidence>
<dbReference type="EMBL" id="CAXHTA020000008">
    <property type="protein sequence ID" value="CAL5223115.1"/>
    <property type="molecule type" value="Genomic_DNA"/>
</dbReference>
<feature type="compositionally biased region" description="Low complexity" evidence="2">
    <location>
        <begin position="1025"/>
        <end position="1037"/>
    </location>
</feature>
<gene>
    <name evidence="4" type="primary">g5577</name>
    <name evidence="4" type="ORF">VP750_LOCUS4774</name>
</gene>
<dbReference type="PANTHER" id="PTHR14879:SF5">
    <property type="entry name" value="RING-TYPE DOMAIN-CONTAINING PROTEIN"/>
    <property type="match status" value="1"/>
</dbReference>